<name>A0A5Q4YWS3_9BURK</name>
<dbReference type="SUPFAM" id="SSF51556">
    <property type="entry name" value="Metallo-dependent hydrolases"/>
    <property type="match status" value="1"/>
</dbReference>
<gene>
    <name evidence="2" type="ORF">PDMSB3_2803</name>
</gene>
<protein>
    <submittedName>
        <fullName evidence="2">TIM-barrel fold metal-dependent hydrolase</fullName>
    </submittedName>
</protein>
<dbReference type="Proteomes" id="UP000325811">
    <property type="component" value="Chromosome II"/>
</dbReference>
<dbReference type="KEGG" id="pdio:PDMSB3_2803.1"/>
<evidence type="ECO:0000313" key="3">
    <source>
        <dbReference type="Proteomes" id="UP000325811"/>
    </source>
</evidence>
<dbReference type="InterPro" id="IPR052358">
    <property type="entry name" value="Aro_Compnd_Degr_Hydrolases"/>
</dbReference>
<proteinExistence type="predicted"/>
<dbReference type="PANTHER" id="PTHR35563">
    <property type="entry name" value="BARREL METAL-DEPENDENT HYDROLASE, PUTATIVE (AFU_ORTHOLOGUE AFUA_1G16240)-RELATED"/>
    <property type="match status" value="1"/>
</dbReference>
<evidence type="ECO:0000259" key="1">
    <source>
        <dbReference type="Pfam" id="PF04909"/>
    </source>
</evidence>
<dbReference type="InterPro" id="IPR032466">
    <property type="entry name" value="Metal_Hydrolase"/>
</dbReference>
<keyword evidence="3" id="KW-1185">Reference proteome</keyword>
<dbReference type="AlphaFoldDB" id="A0A5Q4YWS3"/>
<dbReference type="Pfam" id="PF04909">
    <property type="entry name" value="Amidohydro_2"/>
    <property type="match status" value="1"/>
</dbReference>
<feature type="domain" description="Amidohydrolase-related" evidence="1">
    <location>
        <begin position="38"/>
        <end position="301"/>
    </location>
</feature>
<dbReference type="PANTHER" id="PTHR35563:SF2">
    <property type="entry name" value="BARREL METAL-DEPENDENT HYDROLASE, PUTATIVE (AFU_ORTHOLOGUE AFUA_1G16240)-RELATED"/>
    <property type="match status" value="1"/>
</dbReference>
<dbReference type="GO" id="GO:0016787">
    <property type="term" value="F:hydrolase activity"/>
    <property type="evidence" value="ECO:0007669"/>
    <property type="project" value="UniProtKB-KW"/>
</dbReference>
<dbReference type="Gene3D" id="3.20.20.140">
    <property type="entry name" value="Metal-dependent hydrolases"/>
    <property type="match status" value="1"/>
</dbReference>
<dbReference type="InterPro" id="IPR006680">
    <property type="entry name" value="Amidohydro-rel"/>
</dbReference>
<accession>A0A5Q4YWS3</accession>
<evidence type="ECO:0000313" key="2">
    <source>
        <dbReference type="EMBL" id="VVD34087.1"/>
    </source>
</evidence>
<dbReference type="EMBL" id="LR699554">
    <property type="protein sequence ID" value="VVD34087.1"/>
    <property type="molecule type" value="Genomic_DNA"/>
</dbReference>
<keyword evidence="2" id="KW-0378">Hydrolase</keyword>
<reference evidence="2 3" key="1">
    <citation type="submission" date="2019-08" db="EMBL/GenBank/DDBJ databases">
        <authorList>
            <person name="Herpell B J."/>
        </authorList>
    </citation>
    <scope>NUCLEOTIDE SEQUENCE [LARGE SCALE GENOMIC DNA]</scope>
    <source>
        <strain evidence="3">Msb3</strain>
    </source>
</reference>
<sequence length="306" mass="34020">MPAFLSGRMEALILTIPVCAPARPLSRAPKRKLPPGTVDCHFHVFGPAEAWPYAPGRSYTPPDATLADYERLAETFGICRSVIIQPSPYGMDNRRSLQAIADSRLEMRAVVVVEPTVSDAELAEYHRLGARGVRLNLLFGAGLAIETADVLARRIRELDWHLQFLADVSTIDDLPRLVQRLRVPVVFDHLGHVPTHKGTGNAGFQNLLALVREGLAWVKLSGLYRSTGLTNTPYDDTRPFIDALIDANPRQLLWGTDWPHPSIAVPMPDDTDLVDQFGAWVEDEALRQAILVDNPERLYGFEPYVS</sequence>
<organism evidence="2 3">
    <name type="scientific">Paraburkholderia dioscoreae</name>
    <dbReference type="NCBI Taxonomy" id="2604047"/>
    <lineage>
        <taxon>Bacteria</taxon>
        <taxon>Pseudomonadati</taxon>
        <taxon>Pseudomonadota</taxon>
        <taxon>Betaproteobacteria</taxon>
        <taxon>Burkholderiales</taxon>
        <taxon>Burkholderiaceae</taxon>
        <taxon>Paraburkholderia</taxon>
    </lineage>
</organism>